<evidence type="ECO:0000313" key="2">
    <source>
        <dbReference type="EMBL" id="QMW23950.1"/>
    </source>
</evidence>
<dbReference type="EMBL" id="CP059851">
    <property type="protein sequence ID" value="QMW23950.1"/>
    <property type="molecule type" value="Genomic_DNA"/>
</dbReference>
<keyword evidence="3" id="KW-1185">Reference proteome</keyword>
<evidence type="ECO:0000313" key="3">
    <source>
        <dbReference type="Proteomes" id="UP000515292"/>
    </source>
</evidence>
<keyword evidence="1" id="KW-0812">Transmembrane</keyword>
<dbReference type="AlphaFoldDB" id="A0A7G5IKQ8"/>
<dbReference type="Proteomes" id="UP000515292">
    <property type="component" value="Chromosome"/>
</dbReference>
<feature type="transmembrane region" description="Helical" evidence="1">
    <location>
        <begin position="6"/>
        <end position="29"/>
    </location>
</feature>
<keyword evidence="1" id="KW-0472">Membrane</keyword>
<gene>
    <name evidence="2" type="ORF">H3309_05635</name>
</gene>
<proteinExistence type="predicted"/>
<dbReference type="KEGG" id="sand:H3309_05635"/>
<accession>A0A7G5IKQ8</accession>
<protein>
    <submittedName>
        <fullName evidence="2">Uncharacterized protein</fullName>
    </submittedName>
</protein>
<reference evidence="2 3" key="1">
    <citation type="submission" date="2020-07" db="EMBL/GenBank/DDBJ databases">
        <title>Complete genome sequence for Sandaracinobacter sp. M6.</title>
        <authorList>
            <person name="Tang Y."/>
            <person name="Liu Q."/>
            <person name="Guo Z."/>
            <person name="Lei P."/>
            <person name="Huang B."/>
        </authorList>
    </citation>
    <scope>NUCLEOTIDE SEQUENCE [LARGE SCALE GENOMIC DNA]</scope>
    <source>
        <strain evidence="2 3">M6</strain>
    </source>
</reference>
<organism evidence="2 3">
    <name type="scientific">Sandaracinobacteroides saxicola</name>
    <dbReference type="NCBI Taxonomy" id="2759707"/>
    <lineage>
        <taxon>Bacteria</taxon>
        <taxon>Pseudomonadati</taxon>
        <taxon>Pseudomonadota</taxon>
        <taxon>Alphaproteobacteria</taxon>
        <taxon>Sphingomonadales</taxon>
        <taxon>Sphingosinicellaceae</taxon>
        <taxon>Sandaracinobacteroides</taxon>
    </lineage>
</organism>
<dbReference type="RefSeq" id="WP_182297773.1">
    <property type="nucleotide sequence ID" value="NZ_CP059851.1"/>
</dbReference>
<sequence length="311" mass="33528">MSNSDGFLPALLGVIAAGLLALVGNAVWVDPFRVFGEGRGHHLCPSGWLAGVERVQKPLILAFRRPEVALIGSSKVMQGFDERDAAVVFRGARVANLGMAAADMRVVLDMAGRALRTPSMRQLWIGLDFGMLAPQDAAPALATADGTSRWERLRRGVLSAEALKAAVSMRIGDCDVPRLSGWGFNVGRVDRRGDGVAVRRQVLATLAPLKEPGRRVQAEAAALGGLRALAGAAQRRGVRLVLFHSPVSADYRRLLEAEGLVAAERSWRRQVAGLPGVTLVEVRPQAFYDLTHYRPEVGRTILMTGQAIMSR</sequence>
<name>A0A7G5IKQ8_9SPHN</name>
<evidence type="ECO:0000256" key="1">
    <source>
        <dbReference type="SAM" id="Phobius"/>
    </source>
</evidence>
<keyword evidence="1" id="KW-1133">Transmembrane helix</keyword>